<reference evidence="2 3" key="1">
    <citation type="journal article" date="2018" name="Mol. Plant">
        <title>The genome of Artemisia annua provides insight into the evolution of Asteraceae family and artemisinin biosynthesis.</title>
        <authorList>
            <person name="Shen Q."/>
            <person name="Zhang L."/>
            <person name="Liao Z."/>
            <person name="Wang S."/>
            <person name="Yan T."/>
            <person name="Shi P."/>
            <person name="Liu M."/>
            <person name="Fu X."/>
            <person name="Pan Q."/>
            <person name="Wang Y."/>
            <person name="Lv Z."/>
            <person name="Lu X."/>
            <person name="Zhang F."/>
            <person name="Jiang W."/>
            <person name="Ma Y."/>
            <person name="Chen M."/>
            <person name="Hao X."/>
            <person name="Li L."/>
            <person name="Tang Y."/>
            <person name="Lv G."/>
            <person name="Zhou Y."/>
            <person name="Sun X."/>
            <person name="Brodelius P.E."/>
            <person name="Rose J.K.C."/>
            <person name="Tang K."/>
        </authorList>
    </citation>
    <scope>NUCLEOTIDE SEQUENCE [LARGE SCALE GENOMIC DNA]</scope>
    <source>
        <strain evidence="3">cv. Huhao1</strain>
        <tissue evidence="2">Leaf</tissue>
    </source>
</reference>
<dbReference type="Proteomes" id="UP000245207">
    <property type="component" value="Unassembled WGS sequence"/>
</dbReference>
<evidence type="ECO:0000259" key="1">
    <source>
        <dbReference type="Pfam" id="PF07002"/>
    </source>
</evidence>
<gene>
    <name evidence="2" type="ORF">CTI12_AA306520</name>
</gene>
<organism evidence="2 3">
    <name type="scientific">Artemisia annua</name>
    <name type="common">Sweet wormwood</name>
    <dbReference type="NCBI Taxonomy" id="35608"/>
    <lineage>
        <taxon>Eukaryota</taxon>
        <taxon>Viridiplantae</taxon>
        <taxon>Streptophyta</taxon>
        <taxon>Embryophyta</taxon>
        <taxon>Tracheophyta</taxon>
        <taxon>Spermatophyta</taxon>
        <taxon>Magnoliopsida</taxon>
        <taxon>eudicotyledons</taxon>
        <taxon>Gunneridae</taxon>
        <taxon>Pentapetalae</taxon>
        <taxon>asterids</taxon>
        <taxon>campanulids</taxon>
        <taxon>Asterales</taxon>
        <taxon>Asteraceae</taxon>
        <taxon>Asteroideae</taxon>
        <taxon>Anthemideae</taxon>
        <taxon>Artemisiinae</taxon>
        <taxon>Artemisia</taxon>
    </lineage>
</organism>
<feature type="domain" description="Copine C-terminal" evidence="1">
    <location>
        <begin position="54"/>
        <end position="119"/>
    </location>
</feature>
<dbReference type="OrthoDB" id="5855668at2759"/>
<sequence>MAKEVVEVKDEANRRWLEQVAAQYIATSTNLSKVQRAVDTAIQRLCSDSHICLEEFRVGFYPEDRSHNGFEDVMGRYREIVHHLQDQQLSSWSLIKLWQLLKYWGQYHVLLIIADGQTMPFFRTPHKPVILALAMIDPEKDLTTFIKAFEECRSFK</sequence>
<dbReference type="InterPro" id="IPR010734">
    <property type="entry name" value="Copine_C"/>
</dbReference>
<dbReference type="STRING" id="35608.A0A2U1MVB7"/>
<dbReference type="Pfam" id="PF07002">
    <property type="entry name" value="Copine"/>
    <property type="match status" value="1"/>
</dbReference>
<evidence type="ECO:0000313" key="2">
    <source>
        <dbReference type="EMBL" id="PWA65156.1"/>
    </source>
</evidence>
<dbReference type="AlphaFoldDB" id="A0A2U1MVB7"/>
<dbReference type="EMBL" id="PKPP01004278">
    <property type="protein sequence ID" value="PWA65156.1"/>
    <property type="molecule type" value="Genomic_DNA"/>
</dbReference>
<protein>
    <submittedName>
        <fullName evidence="2">E3 ubiquitin-protein ligase RGLG1</fullName>
    </submittedName>
</protein>
<evidence type="ECO:0000313" key="3">
    <source>
        <dbReference type="Proteomes" id="UP000245207"/>
    </source>
</evidence>
<comment type="caution">
    <text evidence="2">The sequence shown here is derived from an EMBL/GenBank/DDBJ whole genome shotgun (WGS) entry which is preliminary data.</text>
</comment>
<dbReference type="Gene3D" id="3.40.50.2000">
    <property type="entry name" value="Glycogen Phosphorylase B"/>
    <property type="match status" value="1"/>
</dbReference>
<accession>A0A2U1MVB7</accession>
<proteinExistence type="predicted"/>
<keyword evidence="3" id="KW-1185">Reference proteome</keyword>
<name>A0A2U1MVB7_ARTAN</name>